<dbReference type="Pfam" id="PF00400">
    <property type="entry name" value="WD40"/>
    <property type="match status" value="3"/>
</dbReference>
<evidence type="ECO:0000256" key="1">
    <source>
        <dbReference type="PROSITE-ProRule" id="PRU00221"/>
    </source>
</evidence>
<name>A0A8S1Q390_PARPR</name>
<keyword evidence="1" id="KW-0853">WD repeat</keyword>
<accession>A0A8S1Q390</accession>
<proteinExistence type="predicted"/>
<reference evidence="2" key="1">
    <citation type="submission" date="2021-01" db="EMBL/GenBank/DDBJ databases">
        <authorList>
            <consortium name="Genoscope - CEA"/>
            <person name="William W."/>
        </authorList>
    </citation>
    <scope>NUCLEOTIDE SEQUENCE</scope>
</reference>
<protein>
    <recommendedName>
        <fullName evidence="4">WD domain, G-beta repeat protein</fullName>
    </recommendedName>
</protein>
<sequence length="502" mass="59100">MSNEKCIKHDQIPIFYNTSQTFSLFKNLCQFCVAEFKNEEFQRQQNILIQENEERCRNNSALLYQIKENMIQHKQYLIVALESLINDTNQQINLIKKSTKTFKSLLSQIPIIDANQFISNYQQIKTQLPNYQNIKDNLLNKIYLFEKSNFIHEIETKLKYFNEDNLNHSIYINQHNLVQNNSLQSNKKNTFRYELIQKFSIKQTDICNTIAINMDQQIVAVGCQEKIKIFEFKDGQLNETQVLSEHTKNINCLSFMVHSNSLISGSDDNTIRIWTKISNNLWISLQTLNLHKDQIYCLIINNKEDLIISGSKDKSIIFWGNQNEWLQIQTINAHKDCIYSLSLNEQQNTLISCGKDNTILVIQQVNKIWVVIQIIKVEQFGYRICYINKNSFSFQPINSNKLQIYQINDNLYSKTKEISIMNGNGCDLFFPQIFIKQKSFLVNKNGTHVNFVQFNQNFEYLMNYSIHFNSSQVFGTLSEDGEYLISWDNNSKEIQIRKYIHE</sequence>
<comment type="caution">
    <text evidence="2">The sequence shown here is derived from an EMBL/GenBank/DDBJ whole genome shotgun (WGS) entry which is preliminary data.</text>
</comment>
<organism evidence="2 3">
    <name type="scientific">Paramecium primaurelia</name>
    <dbReference type="NCBI Taxonomy" id="5886"/>
    <lineage>
        <taxon>Eukaryota</taxon>
        <taxon>Sar</taxon>
        <taxon>Alveolata</taxon>
        <taxon>Ciliophora</taxon>
        <taxon>Intramacronucleata</taxon>
        <taxon>Oligohymenophorea</taxon>
        <taxon>Peniculida</taxon>
        <taxon>Parameciidae</taxon>
        <taxon>Paramecium</taxon>
    </lineage>
</organism>
<dbReference type="PROSITE" id="PS50082">
    <property type="entry name" value="WD_REPEATS_2"/>
    <property type="match status" value="2"/>
</dbReference>
<keyword evidence="3" id="KW-1185">Reference proteome</keyword>
<dbReference type="OMA" id="NLNHSIY"/>
<dbReference type="GO" id="GO:0016226">
    <property type="term" value="P:iron-sulfur cluster assembly"/>
    <property type="evidence" value="ECO:0007669"/>
    <property type="project" value="TreeGrafter"/>
</dbReference>
<gene>
    <name evidence="2" type="ORF">PPRIM_AZ9-3.1.T1430014</name>
</gene>
<dbReference type="GO" id="GO:0097361">
    <property type="term" value="C:cytosolic [4Fe-4S] assembly targeting complex"/>
    <property type="evidence" value="ECO:0007669"/>
    <property type="project" value="TreeGrafter"/>
</dbReference>
<dbReference type="PANTHER" id="PTHR19920:SF0">
    <property type="entry name" value="CYTOSOLIC IRON-SULFUR PROTEIN ASSEMBLY PROTEIN CIAO1-RELATED"/>
    <property type="match status" value="1"/>
</dbReference>
<dbReference type="AlphaFoldDB" id="A0A8S1Q390"/>
<dbReference type="SMART" id="SM00320">
    <property type="entry name" value="WD40"/>
    <property type="match status" value="4"/>
</dbReference>
<feature type="repeat" description="WD" evidence="1">
    <location>
        <begin position="288"/>
        <end position="319"/>
    </location>
</feature>
<dbReference type="InterPro" id="IPR001680">
    <property type="entry name" value="WD40_rpt"/>
</dbReference>
<evidence type="ECO:0000313" key="2">
    <source>
        <dbReference type="EMBL" id="CAD8110099.1"/>
    </source>
</evidence>
<evidence type="ECO:0008006" key="4">
    <source>
        <dbReference type="Google" id="ProtNLM"/>
    </source>
</evidence>
<dbReference type="EMBL" id="CAJJDM010000147">
    <property type="protein sequence ID" value="CAD8110099.1"/>
    <property type="molecule type" value="Genomic_DNA"/>
</dbReference>
<dbReference type="PROSITE" id="PS50294">
    <property type="entry name" value="WD_REPEATS_REGION"/>
    <property type="match status" value="2"/>
</dbReference>
<feature type="repeat" description="WD" evidence="1">
    <location>
        <begin position="243"/>
        <end position="274"/>
    </location>
</feature>
<evidence type="ECO:0000313" key="3">
    <source>
        <dbReference type="Proteomes" id="UP000688137"/>
    </source>
</evidence>
<dbReference type="Proteomes" id="UP000688137">
    <property type="component" value="Unassembled WGS sequence"/>
</dbReference>
<dbReference type="PANTHER" id="PTHR19920">
    <property type="entry name" value="WD40 PROTEIN CIAO1"/>
    <property type="match status" value="1"/>
</dbReference>